<dbReference type="InterPro" id="IPR030559">
    <property type="entry name" value="PolZ_Rev3"/>
</dbReference>
<evidence type="ECO:0000313" key="2">
    <source>
        <dbReference type="EMBL" id="GMF09367.1"/>
    </source>
</evidence>
<evidence type="ECO:0000259" key="1">
    <source>
        <dbReference type="Pfam" id="PF24065"/>
    </source>
</evidence>
<dbReference type="GO" id="GO:0005634">
    <property type="term" value="C:nucleus"/>
    <property type="evidence" value="ECO:0007669"/>
    <property type="project" value="TreeGrafter"/>
</dbReference>
<dbReference type="EMBL" id="BSXW01000009">
    <property type="protein sequence ID" value="GMF09367.1"/>
    <property type="molecule type" value="Genomic_DNA"/>
</dbReference>
<reference evidence="2" key="1">
    <citation type="submission" date="2023-04" db="EMBL/GenBank/DDBJ databases">
        <title>Phytophthora lilii NBRC 32176.</title>
        <authorList>
            <person name="Ichikawa N."/>
            <person name="Sato H."/>
            <person name="Tonouchi N."/>
        </authorList>
    </citation>
    <scope>NUCLEOTIDE SEQUENCE</scope>
    <source>
        <strain evidence="2">NBRC 32176</strain>
    </source>
</reference>
<dbReference type="Proteomes" id="UP001165083">
    <property type="component" value="Unassembled WGS sequence"/>
</dbReference>
<dbReference type="GO" id="GO:0000724">
    <property type="term" value="P:double-strand break repair via homologous recombination"/>
    <property type="evidence" value="ECO:0007669"/>
    <property type="project" value="TreeGrafter"/>
</dbReference>
<comment type="caution">
    <text evidence="2">The sequence shown here is derived from an EMBL/GenBank/DDBJ whole genome shotgun (WGS) entry which is preliminary data.</text>
</comment>
<dbReference type="PANTHER" id="PTHR45812:SF1">
    <property type="entry name" value="DNA POLYMERASE ZETA CATALYTIC SUBUNIT"/>
    <property type="match status" value="1"/>
</dbReference>
<dbReference type="GO" id="GO:0042276">
    <property type="term" value="P:error-prone translesion synthesis"/>
    <property type="evidence" value="ECO:0007669"/>
    <property type="project" value="TreeGrafter"/>
</dbReference>
<dbReference type="AlphaFoldDB" id="A0A9W6TAN1"/>
<evidence type="ECO:0000313" key="3">
    <source>
        <dbReference type="Proteomes" id="UP001165083"/>
    </source>
</evidence>
<protein>
    <submittedName>
        <fullName evidence="2">Unnamed protein product</fullName>
    </submittedName>
</protein>
<dbReference type="Pfam" id="PF24065">
    <property type="entry name" value="REV3_N"/>
    <property type="match status" value="1"/>
</dbReference>
<proteinExistence type="predicted"/>
<dbReference type="OrthoDB" id="158676at2759"/>
<keyword evidence="3" id="KW-1185">Reference proteome</keyword>
<sequence length="183" mass="19692">MAEAAEELRVEAVVVDYYMSSPLPADAIEKLPSSPCYLRAREVPVVRIFGATPAGQKALVHVHGDDPDFEDPARLRTLLPRLAKDIEASNASKQQQRRQSNGNAAGRYNASRIIAKVGRRDADCAVEEEIETEFVVVNRIDADCTGNSLLRIPPEAEAVCADILVQSTGGGVGCADTGEWGCL</sequence>
<dbReference type="GO" id="GO:0003887">
    <property type="term" value="F:DNA-directed DNA polymerase activity"/>
    <property type="evidence" value="ECO:0007669"/>
    <property type="project" value="TreeGrafter"/>
</dbReference>
<accession>A0A9W6TAN1</accession>
<organism evidence="2 3">
    <name type="scientific">Phytophthora lilii</name>
    <dbReference type="NCBI Taxonomy" id="2077276"/>
    <lineage>
        <taxon>Eukaryota</taxon>
        <taxon>Sar</taxon>
        <taxon>Stramenopiles</taxon>
        <taxon>Oomycota</taxon>
        <taxon>Peronosporomycetes</taxon>
        <taxon>Peronosporales</taxon>
        <taxon>Peronosporaceae</taxon>
        <taxon>Phytophthora</taxon>
    </lineage>
</organism>
<dbReference type="PANTHER" id="PTHR45812">
    <property type="entry name" value="DNA POLYMERASE ZETA CATALYTIC SUBUNIT"/>
    <property type="match status" value="1"/>
</dbReference>
<feature type="domain" description="DNA polymerase zeta catalytic subunit N-terminal" evidence="1">
    <location>
        <begin position="8"/>
        <end position="63"/>
    </location>
</feature>
<name>A0A9W6TAN1_9STRA</name>
<dbReference type="GO" id="GO:0016035">
    <property type="term" value="C:zeta DNA polymerase complex"/>
    <property type="evidence" value="ECO:0007669"/>
    <property type="project" value="InterPro"/>
</dbReference>
<gene>
    <name evidence="2" type="ORF">Plil01_000027500</name>
</gene>
<dbReference type="InterPro" id="IPR056447">
    <property type="entry name" value="REV3_N"/>
</dbReference>